<protein>
    <recommendedName>
        <fullName evidence="4">DUF2383 domain-containing protein</fullName>
    </recommendedName>
</protein>
<proteinExistence type="predicted"/>
<dbReference type="Gene3D" id="1.20.1260.10">
    <property type="match status" value="1"/>
</dbReference>
<evidence type="ECO:0008006" key="4">
    <source>
        <dbReference type="Google" id="ProtNLM"/>
    </source>
</evidence>
<dbReference type="RefSeq" id="WP_075704013.1">
    <property type="nucleotide sequence ID" value="NZ_CALICV010000146.1"/>
</dbReference>
<reference evidence="2 3" key="1">
    <citation type="submission" date="2018-04" db="EMBL/GenBank/DDBJ databases">
        <title>Genomic Encyclopedia of Type Strains, Phase IV (KMG-IV): sequencing the most valuable type-strain genomes for metagenomic binning, comparative biology and taxonomic classification.</title>
        <authorList>
            <person name="Goeker M."/>
        </authorList>
    </citation>
    <scope>NUCLEOTIDE SEQUENCE [LARGE SCALE GENOMIC DNA]</scope>
    <source>
        <strain evidence="2 3">DSM 26588</strain>
    </source>
</reference>
<feature type="coiled-coil region" evidence="1">
    <location>
        <begin position="33"/>
        <end position="67"/>
    </location>
</feature>
<evidence type="ECO:0000256" key="1">
    <source>
        <dbReference type="SAM" id="Coils"/>
    </source>
</evidence>
<dbReference type="GeneID" id="93229038"/>
<evidence type="ECO:0000313" key="3">
    <source>
        <dbReference type="Proteomes" id="UP000245778"/>
    </source>
</evidence>
<dbReference type="OrthoDB" id="1651292at2"/>
<evidence type="ECO:0000313" key="2">
    <source>
        <dbReference type="EMBL" id="PVY58698.1"/>
    </source>
</evidence>
<organism evidence="2 3">
    <name type="scientific">Intestinimonas butyriciproducens</name>
    <dbReference type="NCBI Taxonomy" id="1297617"/>
    <lineage>
        <taxon>Bacteria</taxon>
        <taxon>Bacillati</taxon>
        <taxon>Bacillota</taxon>
        <taxon>Clostridia</taxon>
        <taxon>Eubacteriales</taxon>
        <taxon>Intestinimonas</taxon>
    </lineage>
</organism>
<dbReference type="InterPro" id="IPR012347">
    <property type="entry name" value="Ferritin-like"/>
</dbReference>
<accession>A0A2U1CCQ5</accession>
<dbReference type="AlphaFoldDB" id="A0A2U1CCQ5"/>
<name>A0A2U1CCQ5_9FIRM</name>
<gene>
    <name evidence="2" type="ORF">C7373_104297</name>
</gene>
<dbReference type="EMBL" id="QEKK01000004">
    <property type="protein sequence ID" value="PVY58698.1"/>
    <property type="molecule type" value="Genomic_DNA"/>
</dbReference>
<dbReference type="Proteomes" id="UP000245778">
    <property type="component" value="Unassembled WGS sequence"/>
</dbReference>
<sequence length="144" mass="16406">MIEQDTIKLLRECDAGVKMGVASIDDVLDQVHSRALNQYLTECKKKHEQLKNEIQTLLEKYHDDGKEPTPIAKGMSWIKTNMKMGMDNSDQTIADLMTDGCNMGVKSLNKYLNQYEAADEVSKDIAKRLINLEEQLAVDIRKFL</sequence>
<comment type="caution">
    <text evidence="2">The sequence shown here is derived from an EMBL/GenBank/DDBJ whole genome shotgun (WGS) entry which is preliminary data.</text>
</comment>
<keyword evidence="1" id="KW-0175">Coiled coil</keyword>